<evidence type="ECO:0000313" key="3">
    <source>
        <dbReference type="Proteomes" id="UP001305779"/>
    </source>
</evidence>
<dbReference type="Proteomes" id="UP001305779">
    <property type="component" value="Unassembled WGS sequence"/>
</dbReference>
<sequence>MLGNRPNQGSVHPPLYLNIVSRQYLARLSKKSQLTEQTTWGELAPLMSRTSYAEHVARLENNIISGYADPQGHGSLRRKRKRGVFWDAAEAEGKSMRENYLADGKGPRLRPDLPGSKFKWSSGDAPESSRGPNGVAKEIPKSPPKPSGNINKPQFLNYRNLDDVLGSPDSLARAAEVIERQRQR</sequence>
<accession>A0ABR0EE10</accession>
<keyword evidence="3" id="KW-1185">Reference proteome</keyword>
<protein>
    <submittedName>
        <fullName evidence="2">Uncharacterized protein</fullName>
    </submittedName>
</protein>
<feature type="region of interest" description="Disordered" evidence="1">
    <location>
        <begin position="96"/>
        <end position="154"/>
    </location>
</feature>
<comment type="caution">
    <text evidence="2">The sequence shown here is derived from an EMBL/GenBank/DDBJ whole genome shotgun (WGS) entry which is preliminary data.</text>
</comment>
<dbReference type="EMBL" id="JAXOVC010000007">
    <property type="protein sequence ID" value="KAK4499525.1"/>
    <property type="molecule type" value="Genomic_DNA"/>
</dbReference>
<gene>
    <name evidence="2" type="ORF">PRZ48_010041</name>
</gene>
<evidence type="ECO:0000313" key="2">
    <source>
        <dbReference type="EMBL" id="KAK4499525.1"/>
    </source>
</evidence>
<evidence type="ECO:0000256" key="1">
    <source>
        <dbReference type="SAM" id="MobiDB-lite"/>
    </source>
</evidence>
<reference evidence="2 3" key="1">
    <citation type="journal article" date="2023" name="G3 (Bethesda)">
        <title>A chromosome-level genome assembly of Zasmidium syzygii isolated from banana leaves.</title>
        <authorList>
            <person name="van Westerhoven A.C."/>
            <person name="Mehrabi R."/>
            <person name="Talebi R."/>
            <person name="Steentjes M.B.F."/>
            <person name="Corcolon B."/>
            <person name="Chong P.A."/>
            <person name="Kema G.H.J."/>
            <person name="Seidl M.F."/>
        </authorList>
    </citation>
    <scope>NUCLEOTIDE SEQUENCE [LARGE SCALE GENOMIC DNA]</scope>
    <source>
        <strain evidence="2 3">P124</strain>
    </source>
</reference>
<name>A0ABR0EE10_ZASCE</name>
<organism evidence="2 3">
    <name type="scientific">Zasmidium cellare</name>
    <name type="common">Wine cellar mold</name>
    <name type="synonym">Racodium cellare</name>
    <dbReference type="NCBI Taxonomy" id="395010"/>
    <lineage>
        <taxon>Eukaryota</taxon>
        <taxon>Fungi</taxon>
        <taxon>Dikarya</taxon>
        <taxon>Ascomycota</taxon>
        <taxon>Pezizomycotina</taxon>
        <taxon>Dothideomycetes</taxon>
        <taxon>Dothideomycetidae</taxon>
        <taxon>Mycosphaerellales</taxon>
        <taxon>Mycosphaerellaceae</taxon>
        <taxon>Zasmidium</taxon>
    </lineage>
</organism>
<proteinExistence type="predicted"/>